<dbReference type="Proteomes" id="UP001055117">
    <property type="component" value="Unassembled WGS sequence"/>
</dbReference>
<gene>
    <name evidence="1" type="ORF">AFCDBAGC_4887</name>
</gene>
<organism evidence="1 2">
    <name type="scientific">Methylobacterium cerastii</name>
    <dbReference type="NCBI Taxonomy" id="932741"/>
    <lineage>
        <taxon>Bacteria</taxon>
        <taxon>Pseudomonadati</taxon>
        <taxon>Pseudomonadota</taxon>
        <taxon>Alphaproteobacteria</taxon>
        <taxon>Hyphomicrobiales</taxon>
        <taxon>Methylobacteriaceae</taxon>
        <taxon>Methylobacterium</taxon>
    </lineage>
</organism>
<sequence>MGLFVVIVSTASPAADRAVGTAYPEKSFRVNDTSWVISTHGETSRQVSTRLGFNGEGGNGEGPTGAGVVFAVDAYWGRFNRNLWEWMRVVTEESDG</sequence>
<dbReference type="EMBL" id="BPQG01000108">
    <property type="protein sequence ID" value="GJD47002.1"/>
    <property type="molecule type" value="Genomic_DNA"/>
</dbReference>
<dbReference type="RefSeq" id="WP_238273210.1">
    <property type="nucleotide sequence ID" value="NZ_BPQG01000108.1"/>
</dbReference>
<comment type="caution">
    <text evidence="1">The sequence shown here is derived from an EMBL/GenBank/DDBJ whole genome shotgun (WGS) entry which is preliminary data.</text>
</comment>
<name>A0ABQ4QQU9_9HYPH</name>
<accession>A0ABQ4QQU9</accession>
<reference evidence="1 2" key="1">
    <citation type="journal article" date="2021" name="Front. Microbiol.">
        <title>Comprehensive Comparative Genomics and Phenotyping of Methylobacterium Species.</title>
        <authorList>
            <person name="Alessa O."/>
            <person name="Ogura Y."/>
            <person name="Fujitani Y."/>
            <person name="Takami H."/>
            <person name="Hayashi T."/>
            <person name="Sahin N."/>
            <person name="Tani A."/>
        </authorList>
    </citation>
    <scope>NUCLEOTIDE SEQUENCE [LARGE SCALE GENOMIC DNA]</scope>
    <source>
        <strain evidence="1 2">DSM 23679</strain>
    </source>
</reference>
<evidence type="ECO:0000313" key="2">
    <source>
        <dbReference type="Proteomes" id="UP001055117"/>
    </source>
</evidence>
<protein>
    <submittedName>
        <fullName evidence="1">Uncharacterized protein</fullName>
    </submittedName>
</protein>
<proteinExistence type="predicted"/>
<evidence type="ECO:0000313" key="1">
    <source>
        <dbReference type="EMBL" id="GJD47002.1"/>
    </source>
</evidence>
<keyword evidence="2" id="KW-1185">Reference proteome</keyword>